<comment type="caution">
    <text evidence="1">The sequence shown here is derived from an EMBL/GenBank/DDBJ whole genome shotgun (WGS) entry which is preliminary data.</text>
</comment>
<evidence type="ECO:0000313" key="1">
    <source>
        <dbReference type="EMBL" id="MBD1391879.1"/>
    </source>
</evidence>
<accession>A0A926NUA9</accession>
<protein>
    <submittedName>
        <fullName evidence="1">Uncharacterized protein</fullName>
    </submittedName>
</protein>
<gene>
    <name evidence="1" type="ORF">IDJ76_02085</name>
</gene>
<dbReference type="EMBL" id="JACWMX010000001">
    <property type="protein sequence ID" value="MBD1391879.1"/>
    <property type="molecule type" value="Genomic_DNA"/>
</dbReference>
<organism evidence="1 2">
    <name type="scientific">Mucilaginibacter glaciei</name>
    <dbReference type="NCBI Taxonomy" id="2772109"/>
    <lineage>
        <taxon>Bacteria</taxon>
        <taxon>Pseudomonadati</taxon>
        <taxon>Bacteroidota</taxon>
        <taxon>Sphingobacteriia</taxon>
        <taxon>Sphingobacteriales</taxon>
        <taxon>Sphingobacteriaceae</taxon>
        <taxon>Mucilaginibacter</taxon>
    </lineage>
</organism>
<proteinExistence type="predicted"/>
<dbReference type="RefSeq" id="WP_191160230.1">
    <property type="nucleotide sequence ID" value="NZ_JACWMX010000001.1"/>
</dbReference>
<dbReference type="Proteomes" id="UP000619078">
    <property type="component" value="Unassembled WGS sequence"/>
</dbReference>
<dbReference type="AlphaFoldDB" id="A0A926NUA9"/>
<name>A0A926NUA9_9SPHI</name>
<keyword evidence="2" id="KW-1185">Reference proteome</keyword>
<evidence type="ECO:0000313" key="2">
    <source>
        <dbReference type="Proteomes" id="UP000619078"/>
    </source>
</evidence>
<sequence>MSSRIRAVYILKTIESSHPTYFKNSKTSIFDCVEISEEEPVVITVIDEKMPFDIKWMIVTLTIV</sequence>
<reference evidence="1" key="1">
    <citation type="submission" date="2020-09" db="EMBL/GenBank/DDBJ databases">
        <title>Novel species of Mucilaginibacter isolated from a glacier on the Tibetan Plateau.</title>
        <authorList>
            <person name="Liu Q."/>
            <person name="Xin Y.-H."/>
        </authorList>
    </citation>
    <scope>NUCLEOTIDE SEQUENCE</scope>
    <source>
        <strain evidence="1">ZB1P21</strain>
    </source>
</reference>